<evidence type="ECO:0000313" key="3">
    <source>
        <dbReference type="EMBL" id="CAE8704446.1"/>
    </source>
</evidence>
<keyword evidence="2" id="KW-1133">Transmembrane helix</keyword>
<feature type="non-terminal residue" evidence="3">
    <location>
        <position position="163"/>
    </location>
</feature>
<feature type="transmembrane region" description="Helical" evidence="2">
    <location>
        <begin position="59"/>
        <end position="82"/>
    </location>
</feature>
<name>A0A813KNU9_POLGL</name>
<reference evidence="3" key="1">
    <citation type="submission" date="2021-02" db="EMBL/GenBank/DDBJ databases">
        <authorList>
            <person name="Dougan E. K."/>
            <person name="Rhodes N."/>
            <person name="Thang M."/>
            <person name="Chan C."/>
        </authorList>
    </citation>
    <scope>NUCLEOTIDE SEQUENCE</scope>
</reference>
<feature type="compositionally biased region" description="Acidic residues" evidence="1">
    <location>
        <begin position="112"/>
        <end position="128"/>
    </location>
</feature>
<evidence type="ECO:0000256" key="2">
    <source>
        <dbReference type="SAM" id="Phobius"/>
    </source>
</evidence>
<keyword evidence="2" id="KW-0472">Membrane</keyword>
<sequence>VPADNRSAIMAWQTALEGSFAAIFGNALVGILAQNVFGYNLGEAQADRSSLTNADNQSALGMALTLTVAMPWIICLILYTLLHCSYPHDLRRVKRLAAEREANAAAKHDQEIQAEDPTAEDQEDMEDSGDGRSTGAKKSTEQLRSEVRRPRLSSNALAAAAAA</sequence>
<gene>
    <name evidence="3" type="ORF">PGLA2088_LOCUS33175</name>
</gene>
<evidence type="ECO:0000256" key="1">
    <source>
        <dbReference type="SAM" id="MobiDB-lite"/>
    </source>
</evidence>
<keyword evidence="2" id="KW-0812">Transmembrane</keyword>
<organism evidence="3 4">
    <name type="scientific">Polarella glacialis</name>
    <name type="common">Dinoflagellate</name>
    <dbReference type="NCBI Taxonomy" id="89957"/>
    <lineage>
        <taxon>Eukaryota</taxon>
        <taxon>Sar</taxon>
        <taxon>Alveolata</taxon>
        <taxon>Dinophyceae</taxon>
        <taxon>Suessiales</taxon>
        <taxon>Suessiaceae</taxon>
        <taxon>Polarella</taxon>
    </lineage>
</organism>
<comment type="caution">
    <text evidence="3">The sequence shown here is derived from an EMBL/GenBank/DDBJ whole genome shotgun (WGS) entry which is preliminary data.</text>
</comment>
<dbReference type="AlphaFoldDB" id="A0A813KNU9"/>
<protein>
    <submittedName>
        <fullName evidence="3">Uncharacterized protein</fullName>
    </submittedName>
</protein>
<dbReference type="Proteomes" id="UP000626109">
    <property type="component" value="Unassembled WGS sequence"/>
</dbReference>
<evidence type="ECO:0000313" key="4">
    <source>
        <dbReference type="Proteomes" id="UP000626109"/>
    </source>
</evidence>
<accession>A0A813KNU9</accession>
<feature type="transmembrane region" description="Helical" evidence="2">
    <location>
        <begin position="20"/>
        <end position="39"/>
    </location>
</feature>
<feature type="compositionally biased region" description="Basic and acidic residues" evidence="1">
    <location>
        <begin position="100"/>
        <end position="111"/>
    </location>
</feature>
<proteinExistence type="predicted"/>
<feature type="region of interest" description="Disordered" evidence="1">
    <location>
        <begin position="100"/>
        <end position="163"/>
    </location>
</feature>
<dbReference type="EMBL" id="CAJNNW010030781">
    <property type="protein sequence ID" value="CAE8704446.1"/>
    <property type="molecule type" value="Genomic_DNA"/>
</dbReference>
<feature type="compositionally biased region" description="Basic and acidic residues" evidence="1">
    <location>
        <begin position="138"/>
        <end position="149"/>
    </location>
</feature>